<gene>
    <name evidence="1" type="ORF">GSBLH_T00007183001</name>
</gene>
<sequence length="840" mass="94386">MNPAQLQECETCHQRFPSHLFEDETQCKFCSHDRKSKGVDADLLPFACRTLYNFTSAEISLFLQFLMMHQSLATLLDARWNELERLAYDLEYSSVQQLIKVDVLYWLHHADKQGKKLAKEKNLLLKIREVVCDWLGQMPPNPSKEYKLRSKQRGELAVACIQRTVPLSMCQNQTIVLNSLLSVLADPAATAVVQKFFPRGTLLQNGDLDRIREHLELVESCSQLTASNLFREQFVSLSFLGIEERLAELAPSWSFPPSLTLPRILHNFCMKKCVQIPAELLTLPLTILHDAYLHQRKTTATSWLSTELEQRIGDSVNDIVRILSHQLYKASKTIAAHVALPEPISIEIRQLNVTLTLAGRSVNLYSAILQELARLYVQNAAWILETDLACVFARMECCSLDYSIELLALLSLLRDTHSVLSEFGSFEPFSSMLRRHCGSDKAIGGSNRLTSWIDRQLAQLLAQSEYDERLQQFSPPLSPTAFPKHPSYCLYASSAIRQAVLPQPPPRAIGLDQLLALDAVARLCHVQWLPFTLARVEDWMDQAFGVLRAQVVACPAFSVPREEDAAAQFYQMRKAMALPDDTPFEGIVGLFVQLANAAQLLRLLENAANRLRQTDSDETTSALLAAIQTACSAQSAQSPAKGLGIAESVEQSLRGRLNERTMEVAWRVPLFAKAAQMLSQDDLFCEKLPLFADRFVVTLFGKLEEWEKANVESVMGTVVSVLTFLLIVTRCELQFFDGGECMKFVADCTEKAVSEDKTVNQHVKNFVGFVVSLLNSIAASSEWRVFQQVAEDIYTEYAVQEDWSYHSEVVIPSYVSAVGCNELQMCLVQSAEAQTPRVSI</sequence>
<evidence type="ECO:0000313" key="1">
    <source>
        <dbReference type="EMBL" id="CBK24568.2"/>
    </source>
</evidence>
<dbReference type="InParanoid" id="D8M929"/>
<dbReference type="Proteomes" id="UP000008312">
    <property type="component" value="Unassembled WGS sequence"/>
</dbReference>
<dbReference type="GO" id="GO:0031267">
    <property type="term" value="F:small GTPase binding"/>
    <property type="evidence" value="ECO:0007669"/>
    <property type="project" value="InterPro"/>
</dbReference>
<proteinExistence type="predicted"/>
<dbReference type="GO" id="GO:0030833">
    <property type="term" value="P:regulation of actin filament polymerization"/>
    <property type="evidence" value="ECO:0007669"/>
    <property type="project" value="InterPro"/>
</dbReference>
<keyword evidence="2" id="KW-1185">Reference proteome</keyword>
<evidence type="ECO:0000313" key="2">
    <source>
        <dbReference type="Proteomes" id="UP000008312"/>
    </source>
</evidence>
<dbReference type="EMBL" id="FN668688">
    <property type="protein sequence ID" value="CBK24568.2"/>
    <property type="molecule type" value="Genomic_DNA"/>
</dbReference>
<protein>
    <submittedName>
        <fullName evidence="1">Uncharacterized protein</fullName>
    </submittedName>
</protein>
<dbReference type="PANTHER" id="PTHR12195">
    <property type="entry name" value="CYTOPLASMIC FMR1-INTERACTING PROTEIN-RELATED"/>
    <property type="match status" value="1"/>
</dbReference>
<dbReference type="GeneID" id="24923307"/>
<dbReference type="Pfam" id="PF05994">
    <property type="entry name" value="FragX_IP"/>
    <property type="match status" value="1"/>
</dbReference>
<reference evidence="1" key="1">
    <citation type="submission" date="2010-02" db="EMBL/GenBank/DDBJ databases">
        <title>Sequencing and annotation of the Blastocystis hominis genome.</title>
        <authorList>
            <person name="Wincker P."/>
        </authorList>
    </citation>
    <scope>NUCLEOTIDE SEQUENCE</scope>
    <source>
        <strain evidence="1">Singapore isolate B</strain>
    </source>
</reference>
<dbReference type="RefSeq" id="XP_012898616.1">
    <property type="nucleotide sequence ID" value="XM_013043162.1"/>
</dbReference>
<name>D8M929_BLAHO</name>
<accession>D8M929</accession>
<dbReference type="AlphaFoldDB" id="D8M929"/>
<dbReference type="OrthoDB" id="10265867at2759"/>
<organism evidence="1">
    <name type="scientific">Blastocystis hominis</name>
    <dbReference type="NCBI Taxonomy" id="12968"/>
    <lineage>
        <taxon>Eukaryota</taxon>
        <taxon>Sar</taxon>
        <taxon>Stramenopiles</taxon>
        <taxon>Bigyra</taxon>
        <taxon>Opalozoa</taxon>
        <taxon>Opalinata</taxon>
        <taxon>Blastocystidae</taxon>
        <taxon>Blastocystis</taxon>
    </lineage>
</organism>
<dbReference type="InterPro" id="IPR008081">
    <property type="entry name" value="Cytoplasmic_FMR1-int"/>
</dbReference>